<evidence type="ECO:0000256" key="3">
    <source>
        <dbReference type="ARBA" id="ARBA00022912"/>
    </source>
</evidence>
<dbReference type="GO" id="GO:0004722">
    <property type="term" value="F:protein serine/threonine phosphatase activity"/>
    <property type="evidence" value="ECO:0007669"/>
    <property type="project" value="InterPro"/>
</dbReference>
<dbReference type="InterPro" id="IPR001932">
    <property type="entry name" value="PPM-type_phosphatase-like_dom"/>
</dbReference>
<evidence type="ECO:0000256" key="2">
    <source>
        <dbReference type="ARBA" id="ARBA00022801"/>
    </source>
</evidence>
<name>A0A0M9FYT4_LEPPY</name>
<feature type="compositionally biased region" description="Basic and acidic residues" evidence="5">
    <location>
        <begin position="1912"/>
        <end position="1934"/>
    </location>
</feature>
<feature type="compositionally biased region" description="Acidic residues" evidence="5">
    <location>
        <begin position="1534"/>
        <end position="1547"/>
    </location>
</feature>
<dbReference type="Proteomes" id="UP000037923">
    <property type="component" value="Unassembled WGS sequence"/>
</dbReference>
<feature type="compositionally biased region" description="Polar residues" evidence="5">
    <location>
        <begin position="1750"/>
        <end position="1767"/>
    </location>
</feature>
<feature type="region of interest" description="Disordered" evidence="5">
    <location>
        <begin position="2550"/>
        <end position="2615"/>
    </location>
</feature>
<feature type="domain" description="PPM-type phosphatase" evidence="6">
    <location>
        <begin position="2015"/>
        <end position="2677"/>
    </location>
</feature>
<feature type="compositionally biased region" description="Polar residues" evidence="5">
    <location>
        <begin position="520"/>
        <end position="531"/>
    </location>
</feature>
<feature type="region of interest" description="Disordered" evidence="5">
    <location>
        <begin position="429"/>
        <end position="450"/>
    </location>
</feature>
<feature type="compositionally biased region" description="Polar residues" evidence="5">
    <location>
        <begin position="1040"/>
        <end position="1055"/>
    </location>
</feature>
<dbReference type="InterPro" id="IPR015655">
    <property type="entry name" value="PP2C"/>
</dbReference>
<dbReference type="InterPro" id="IPR000222">
    <property type="entry name" value="PP2C_BS"/>
</dbReference>
<feature type="compositionally biased region" description="Pro residues" evidence="5">
    <location>
        <begin position="550"/>
        <end position="559"/>
    </location>
</feature>
<feature type="compositionally biased region" description="Low complexity" evidence="5">
    <location>
        <begin position="748"/>
        <end position="759"/>
    </location>
</feature>
<feature type="compositionally biased region" description="Low complexity" evidence="5">
    <location>
        <begin position="2561"/>
        <end position="2570"/>
    </location>
</feature>
<feature type="compositionally biased region" description="Basic residues" evidence="5">
    <location>
        <begin position="835"/>
        <end position="844"/>
    </location>
</feature>
<keyword evidence="2 4" id="KW-0378">Hydrolase</keyword>
<dbReference type="PROSITE" id="PS51746">
    <property type="entry name" value="PPM_2"/>
    <property type="match status" value="1"/>
</dbReference>
<reference evidence="7 8" key="1">
    <citation type="submission" date="2015-07" db="EMBL/GenBank/DDBJ databases">
        <title>High-quality genome of monoxenous trypanosomatid Leptomonas pyrrhocoris.</title>
        <authorList>
            <person name="Flegontov P."/>
            <person name="Butenko A."/>
            <person name="Firsov S."/>
            <person name="Vlcek C."/>
            <person name="Logacheva M.D."/>
            <person name="Field M."/>
            <person name="Filatov D."/>
            <person name="Flegontova O."/>
            <person name="Gerasimov E."/>
            <person name="Jackson A.P."/>
            <person name="Kelly S."/>
            <person name="Opperdoes F."/>
            <person name="O'Reilly A."/>
            <person name="Votypka J."/>
            <person name="Yurchenko V."/>
            <person name="Lukes J."/>
        </authorList>
    </citation>
    <scope>NUCLEOTIDE SEQUENCE [LARGE SCALE GENOMIC DNA]</scope>
    <source>
        <strain evidence="7">H10</strain>
    </source>
</reference>
<feature type="compositionally biased region" description="Low complexity" evidence="5">
    <location>
        <begin position="578"/>
        <end position="608"/>
    </location>
</feature>
<feature type="compositionally biased region" description="Polar residues" evidence="5">
    <location>
        <begin position="182"/>
        <end position="203"/>
    </location>
</feature>
<feature type="compositionally biased region" description="Pro residues" evidence="5">
    <location>
        <begin position="732"/>
        <end position="747"/>
    </location>
</feature>
<feature type="compositionally biased region" description="Polar residues" evidence="5">
    <location>
        <begin position="29"/>
        <end position="46"/>
    </location>
</feature>
<feature type="region of interest" description="Disordered" evidence="5">
    <location>
        <begin position="630"/>
        <end position="882"/>
    </location>
</feature>
<feature type="compositionally biased region" description="Basic and acidic residues" evidence="5">
    <location>
        <begin position="704"/>
        <end position="719"/>
    </location>
</feature>
<evidence type="ECO:0000256" key="4">
    <source>
        <dbReference type="RuleBase" id="RU003465"/>
    </source>
</evidence>
<dbReference type="Gene3D" id="3.60.40.10">
    <property type="entry name" value="PPM-type phosphatase domain"/>
    <property type="match status" value="2"/>
</dbReference>
<feature type="compositionally biased region" description="Low complexity" evidence="5">
    <location>
        <begin position="138"/>
        <end position="156"/>
    </location>
</feature>
<feature type="compositionally biased region" description="Basic and acidic residues" evidence="5">
    <location>
        <begin position="1506"/>
        <end position="1518"/>
    </location>
</feature>
<feature type="compositionally biased region" description="Gly residues" evidence="5">
    <location>
        <begin position="861"/>
        <end position="872"/>
    </location>
</feature>
<dbReference type="GO" id="GO:0046872">
    <property type="term" value="F:metal ion binding"/>
    <property type="evidence" value="ECO:0007669"/>
    <property type="project" value="UniProtKB-KW"/>
</dbReference>
<dbReference type="SUPFAM" id="SSF81606">
    <property type="entry name" value="PP2C-like"/>
    <property type="match status" value="2"/>
</dbReference>
<feature type="compositionally biased region" description="Basic and acidic residues" evidence="5">
    <location>
        <begin position="1197"/>
        <end position="1207"/>
    </location>
</feature>
<feature type="region of interest" description="Disordered" evidence="5">
    <location>
        <begin position="2120"/>
        <end position="2161"/>
    </location>
</feature>
<feature type="compositionally biased region" description="Basic and acidic residues" evidence="5">
    <location>
        <begin position="1942"/>
        <end position="1955"/>
    </location>
</feature>
<feature type="region of interest" description="Disordered" evidence="5">
    <location>
        <begin position="1"/>
        <end position="226"/>
    </location>
</feature>
<feature type="compositionally biased region" description="Basic and acidic residues" evidence="5">
    <location>
        <begin position="1230"/>
        <end position="1241"/>
    </location>
</feature>
<dbReference type="RefSeq" id="XP_015657349.1">
    <property type="nucleotide sequence ID" value="XM_015804215.1"/>
</dbReference>
<evidence type="ECO:0000259" key="6">
    <source>
        <dbReference type="PROSITE" id="PS51746"/>
    </source>
</evidence>
<feature type="compositionally biased region" description="Low complexity" evidence="5">
    <location>
        <begin position="678"/>
        <end position="688"/>
    </location>
</feature>
<feature type="compositionally biased region" description="Polar residues" evidence="5">
    <location>
        <begin position="1067"/>
        <end position="1076"/>
    </location>
</feature>
<feature type="region of interest" description="Disordered" evidence="5">
    <location>
        <begin position="2239"/>
        <end position="2265"/>
    </location>
</feature>
<evidence type="ECO:0000313" key="8">
    <source>
        <dbReference type="Proteomes" id="UP000037923"/>
    </source>
</evidence>
<feature type="region of interest" description="Disordered" evidence="5">
    <location>
        <begin position="1040"/>
        <end position="1076"/>
    </location>
</feature>
<feature type="compositionally biased region" description="Polar residues" evidence="5">
    <location>
        <begin position="1519"/>
        <end position="1528"/>
    </location>
</feature>
<feature type="region of interest" description="Disordered" evidence="5">
    <location>
        <begin position="1750"/>
        <end position="1773"/>
    </location>
</feature>
<feature type="region of interest" description="Disordered" evidence="5">
    <location>
        <begin position="467"/>
        <end position="615"/>
    </location>
</feature>
<feature type="compositionally biased region" description="Basic and acidic residues" evidence="5">
    <location>
        <begin position="1181"/>
        <end position="1190"/>
    </location>
</feature>
<dbReference type="InterPro" id="IPR036457">
    <property type="entry name" value="PPM-type-like_dom_sf"/>
</dbReference>
<feature type="region of interest" description="Disordered" evidence="5">
    <location>
        <begin position="305"/>
        <end position="326"/>
    </location>
</feature>
<feature type="region of interest" description="Disordered" evidence="5">
    <location>
        <begin position="974"/>
        <end position="1021"/>
    </location>
</feature>
<feature type="compositionally biased region" description="Low complexity" evidence="5">
    <location>
        <begin position="538"/>
        <end position="549"/>
    </location>
</feature>
<feature type="region of interest" description="Disordered" evidence="5">
    <location>
        <begin position="1316"/>
        <end position="1415"/>
    </location>
</feature>
<feature type="compositionally biased region" description="Low complexity" evidence="5">
    <location>
        <begin position="1355"/>
        <end position="1366"/>
    </location>
</feature>
<dbReference type="PROSITE" id="PS01032">
    <property type="entry name" value="PPM_1"/>
    <property type="match status" value="1"/>
</dbReference>
<dbReference type="PANTHER" id="PTHR13832">
    <property type="entry name" value="PROTEIN PHOSPHATASE 2C"/>
    <property type="match status" value="1"/>
</dbReference>
<comment type="similarity">
    <text evidence="4">Belongs to the PP2C family.</text>
</comment>
<feature type="compositionally biased region" description="Pro residues" evidence="5">
    <location>
        <begin position="2127"/>
        <end position="2136"/>
    </location>
</feature>
<feature type="region of interest" description="Disordered" evidence="5">
    <location>
        <begin position="1894"/>
        <end position="2028"/>
    </location>
</feature>
<feature type="compositionally biased region" description="Polar residues" evidence="5">
    <location>
        <begin position="121"/>
        <end position="131"/>
    </location>
</feature>
<evidence type="ECO:0000256" key="5">
    <source>
        <dbReference type="SAM" id="MobiDB-lite"/>
    </source>
</evidence>
<keyword evidence="8" id="KW-1185">Reference proteome</keyword>
<feature type="compositionally biased region" description="Basic and acidic residues" evidence="5">
    <location>
        <begin position="1151"/>
        <end position="1167"/>
    </location>
</feature>
<dbReference type="VEuPathDB" id="TriTrypDB:LpyrH10_12_1520"/>
<feature type="compositionally biased region" description="Low complexity" evidence="5">
    <location>
        <begin position="2137"/>
        <end position="2156"/>
    </location>
</feature>
<accession>A0A0M9FYT4</accession>
<feature type="compositionally biased region" description="Low complexity" evidence="5">
    <location>
        <begin position="106"/>
        <end position="116"/>
    </location>
</feature>
<dbReference type="PANTHER" id="PTHR13832:SF863">
    <property type="entry name" value="PPM-TYPE PHOSPHATASE DOMAIN-CONTAINING PROTEIN"/>
    <property type="match status" value="1"/>
</dbReference>
<feature type="compositionally biased region" description="Polar residues" evidence="5">
    <location>
        <begin position="807"/>
        <end position="826"/>
    </location>
</feature>
<dbReference type="OMA" id="ARDIHCV"/>
<feature type="compositionally biased region" description="Low complexity" evidence="5">
    <location>
        <begin position="305"/>
        <end position="322"/>
    </location>
</feature>
<proteinExistence type="inferred from homology"/>
<dbReference type="GeneID" id="26906264"/>
<dbReference type="CDD" id="cd19757">
    <property type="entry name" value="Bbox1"/>
    <property type="match status" value="1"/>
</dbReference>
<feature type="compositionally biased region" description="Polar residues" evidence="5">
    <location>
        <begin position="1367"/>
        <end position="1394"/>
    </location>
</feature>
<keyword evidence="3 4" id="KW-0904">Protein phosphatase</keyword>
<feature type="compositionally biased region" description="Polar residues" evidence="5">
    <location>
        <begin position="84"/>
        <end position="105"/>
    </location>
</feature>
<comment type="caution">
    <text evidence="7">The sequence shown here is derived from an EMBL/GenBank/DDBJ whole genome shotgun (WGS) entry which is preliminary data.</text>
</comment>
<feature type="compositionally biased region" description="Low complexity" evidence="5">
    <location>
        <begin position="497"/>
        <end position="511"/>
    </location>
</feature>
<dbReference type="SMART" id="SM00332">
    <property type="entry name" value="PP2Cc"/>
    <property type="match status" value="1"/>
</dbReference>
<dbReference type="Pfam" id="PF00481">
    <property type="entry name" value="PP2C"/>
    <property type="match status" value="1"/>
</dbReference>
<feature type="compositionally biased region" description="Low complexity" evidence="5">
    <location>
        <begin position="786"/>
        <end position="801"/>
    </location>
</feature>
<organism evidence="7 8">
    <name type="scientific">Leptomonas pyrrhocoris</name>
    <name type="common">Firebug parasite</name>
    <dbReference type="NCBI Taxonomy" id="157538"/>
    <lineage>
        <taxon>Eukaryota</taxon>
        <taxon>Discoba</taxon>
        <taxon>Euglenozoa</taxon>
        <taxon>Kinetoplastea</taxon>
        <taxon>Metakinetoplastina</taxon>
        <taxon>Trypanosomatida</taxon>
        <taxon>Trypanosomatidae</taxon>
        <taxon>Leishmaniinae</taxon>
        <taxon>Leptomonas</taxon>
    </lineage>
</organism>
<feature type="region of interest" description="Disordered" evidence="5">
    <location>
        <begin position="1503"/>
        <end position="1548"/>
    </location>
</feature>
<feature type="compositionally biased region" description="Basic and acidic residues" evidence="5">
    <location>
        <begin position="1987"/>
        <end position="2012"/>
    </location>
</feature>
<dbReference type="CDD" id="cd00143">
    <property type="entry name" value="PP2Cc"/>
    <property type="match status" value="1"/>
</dbReference>
<dbReference type="EMBL" id="LGTL01000012">
    <property type="protein sequence ID" value="KPA78910.1"/>
    <property type="molecule type" value="Genomic_DNA"/>
</dbReference>
<feature type="compositionally biased region" description="Polar residues" evidence="5">
    <location>
        <begin position="1322"/>
        <end position="1335"/>
    </location>
</feature>
<feature type="compositionally biased region" description="Polar residues" evidence="5">
    <location>
        <begin position="485"/>
        <end position="495"/>
    </location>
</feature>
<dbReference type="OrthoDB" id="265504at2759"/>
<keyword evidence="1" id="KW-0479">Metal-binding</keyword>
<sequence length="2682" mass="280454">MDIESGAAPMPSSEGHIVAAEGGAGNASAPLTINSLSPLHTGTTTPSQPPANDSMGADSANTPSFGRKRRLSFKDKQRQGVSHVGSSGTTFKSTLAGDSSSGPFQSPTSTATSSSPHQLFLSPTGSQTSQPARKKTAADAAAETTTTVTTGCVFTALEPTRGGPRGAARPLHRHLASPTARLPTSTTLFGSSATSTEPSPVTKSRSSPSEQASASPGVMHSPLPASTALPASDSAFNLTSSSASPLTVASPGLDSTAAEGRDIFSHELVGISAASPAAAGGGGGRPSTRVLSRFSTSLENIVSAPSVSSPTVSSSSSAVASPKLSFKDRQRAAAATGISRNASKRGSFSSPVIQVASMTTEASSSPKAASLGASSSFLAVSHNSGTAATEASVPHVRAQTRTSPLPATAAITSPTQKVPCYANANAEAGLTRSGGGSKSKEGNSPMQSIPRLPIERLQARLSPLQSYTAVPPPAQREGVGKTEANRGTPSHNASVVTAPPLALPNAPTGPAEPSYFTAGPSPSETRCTQSAPPALTEPRSSAAAAAAMSRPPPPSPPPSTSLRVSSSSQDVADIAYSTHPTVTTTTNATTTAGEGHSQSSQTRTNSSQADEDDEENAALAFTQNATRLHLYDPDEPSPQEFAMALPHEGGISEGGSGGGGGTRSGTMDEISSNSATWRANSRRSSGAGRELERNPLQAGEDSYSGDRHSHSSGGGDRHAYAARRARTSSLDTPPPSTYTVPPSPSPGIPSSSSPCSFSPRKMPTSEQTKLTGHGGRVRHTVIGHWKQQNKSQQKQQQQQSQPLALSHTASSSMASLNDTAELSTSRGDAPLARTSRSRPRRHRDKMLAPDGAVLNTPRTGRGPGGESGGRGFGNVRTPRMHGRSHTVDDFALYAVTAGRREAQTPSSLTPGSVAVTHNPTPETLVPPFGGHPVVAVTPSGGGVGEHAGLLDTSVALARPPLPLWSSMTDTVTTTAASGVGTGGRGSSSTGRAVHQPGSPRSRGAASFPRLPLPRDHANSANSAMPQASFALAAVLSPSGASAENFSGATPATVATPNGYRSGDERSSNAASSGNRTETYVYGTIEEPSHTTTTATMPDDLDNEDRDYLLQTYNTYYAGETSLSATTAELRKSRRRSNYSSLHYGTMTGYRRRGDSHRPRSDSTAQKDWRRRRGNERLTSTEGRENEEKADLTAAAKVMDRGTHEERSNTVARQGVHSSEHDDEESICEQKGSEEDRDKEAAADNEEGIAKPHLATSPSHHRAATATAAAGGGGAPLTLVDDEEDGAEDGQRRAIGIWETIEHVFLPRYELAEEAASKESLTGPASPSSPNLSDTASIEKPCAKPGGSPPTVANVKSTSSSPKTLSSHGLQPTPTVLLSSSPAQPKFSSPTNATPSAVPPALSAGNSPPTGPRPSGLVVLPDAVNLADDTSMSVSLTFSQFRKAPGQVAGTKRLEPEKFSFGTAAATYNVEPTDEQQLPEGSADVKVAARLVFDAAAGVTLMDPEDEVGRYEPHGHSSLDARSQLPSPKNRNEEAEGGGEDEEEEGDDGACQCDASFIAKDFKGLDCSRYDASDLYDHCSRCHRRPAAFLCLHCMEAVCPSHVQRHHLLNPTQCTLFLNLLDIMSSFDRIFWCEKCKQFTWKHTEIYDSLVDQIAYTRGTYLKFPARDIHCVGYEVRLRDADAQAAAVASIKARSVPSVSEDAASSNCGSPARLRRAVSGSSLNAALLSLAPNPALATFPTIGTTVAAATSPQMRSSTPPVHIQSPTGSRPAAQPSMLGVNNLIIFGASPSSPVGISGAVSRLHGNAVETPPLRSMRSPMQKFLNRDPLETSGSRAVTVGEPVTKLCALGASVQGWRTTQEDAEAAFLIDIPALSSEVVDRKELRAVAAAAAAKKKEKEQQEQQQQPQQSDVQDDRPADAEKRRKRDVDAEDMRRGSQWTDKTMPRSPREGRHAASDLESSASAQLPVLDSTLRTSDRAEVKAAQTRANEESDTEKYRARAVANDKEKGHNIGDEENSETTTAAAEEEEQETIPMAVFCVFDGHGGDAVAKLAARHFETHLRRAIHGTRADDVRARALLFYLSAESNVAALLGPQPAVTAIPGVDGSITFLPPAKAATQRGAGCAASSPPPCFPSLPNPTTSSHSRPTVTSSSSHSRLLIPGNSLTRPFDAAEGVEAEPVPLVVPLPSGEEDSGMPQVLQLPEAVFAESIPIVMPVTAESLRLHVTGSVVNFPASGAGEVRADNGPKAPPSNAGQDSASVNAHGLARNRRSKTTLDAWADMEDPQPDMAASVATAAAAAAAVASASPLNQRLLPPSFASICSPDFRHFSIPTNNPQAVMAASTAFCASPSAWVSIPEMEMLRQYFASIMEDALLSLDDYLRTTPEGVRGDYDCVGCTACVVGITANFVLCANVGDSGAAFYTKDRIKVISVKHRVSDEAEQKRINAAGYAIVNDRIEGMSAVPRALGDFDFKQCGGRGPHEQAVTAVPDVTIMPTPSDTDQWGIILACDGVWDTATLHQVHVALTNTVNDLDVASSATEAVLRGAELYRHHLRGPGAPRGDSPSTSPQRSSPSHEDGGPNSRKKNSSNTNDNAAGRSREGSTSPSPAKRRALLTADNDEGSVIGEYECEEGGGVARRLPQVDPILLTAAAGVFAQCVAPADNDEGVGLDNCSLILVERRNVQE</sequence>
<protein>
    <recommendedName>
        <fullName evidence="6">PPM-type phosphatase domain-containing protein</fullName>
    </recommendedName>
</protein>
<feature type="region of interest" description="Disordered" evidence="5">
    <location>
        <begin position="1127"/>
        <end position="1287"/>
    </location>
</feature>
<feature type="compositionally biased region" description="Gly residues" evidence="5">
    <location>
        <begin position="651"/>
        <end position="663"/>
    </location>
</feature>
<evidence type="ECO:0000256" key="1">
    <source>
        <dbReference type="ARBA" id="ARBA00022723"/>
    </source>
</evidence>
<gene>
    <name evidence="7" type="ORF">ABB37_05974</name>
</gene>
<feature type="compositionally biased region" description="Low complexity" evidence="5">
    <location>
        <begin position="204"/>
        <end position="216"/>
    </location>
</feature>
<evidence type="ECO:0000313" key="7">
    <source>
        <dbReference type="EMBL" id="KPA78910.1"/>
    </source>
</evidence>